<feature type="domain" description="Apolipoprotein N-acyltransferase N-terminal" evidence="2">
    <location>
        <begin position="21"/>
        <end position="53"/>
    </location>
</feature>
<keyword evidence="4" id="KW-1185">Reference proteome</keyword>
<evidence type="ECO:0000256" key="1">
    <source>
        <dbReference type="SAM" id="Phobius"/>
    </source>
</evidence>
<gene>
    <name evidence="3" type="ORF">OGM63_13635</name>
</gene>
<name>A0ABT3AZI9_9CYAN</name>
<accession>A0ABT3AZI9</accession>
<dbReference type="InterPro" id="IPR045378">
    <property type="entry name" value="LNT_N"/>
</dbReference>
<sequence>MSLKNFQFKTHNSKLLTALISGILMGLTVAPFNVWFLAWIALAPLWVLIVNSAQRKTPISPFPPTPQVRDPKAPHLPIPLSPPPPLLLALAWGIGYHG</sequence>
<evidence type="ECO:0000313" key="4">
    <source>
        <dbReference type="Proteomes" id="UP001526143"/>
    </source>
</evidence>
<organism evidence="3 4">
    <name type="scientific">Plectonema radiosum NIES-515</name>
    <dbReference type="NCBI Taxonomy" id="2986073"/>
    <lineage>
        <taxon>Bacteria</taxon>
        <taxon>Bacillati</taxon>
        <taxon>Cyanobacteriota</taxon>
        <taxon>Cyanophyceae</taxon>
        <taxon>Oscillatoriophycideae</taxon>
        <taxon>Oscillatoriales</taxon>
        <taxon>Microcoleaceae</taxon>
        <taxon>Plectonema</taxon>
    </lineage>
</organism>
<dbReference type="EMBL" id="JAOWRF010000199">
    <property type="protein sequence ID" value="MCV3214542.1"/>
    <property type="molecule type" value="Genomic_DNA"/>
</dbReference>
<evidence type="ECO:0000259" key="2">
    <source>
        <dbReference type="Pfam" id="PF20154"/>
    </source>
</evidence>
<keyword evidence="1" id="KW-1133">Transmembrane helix</keyword>
<dbReference type="Pfam" id="PF20154">
    <property type="entry name" value="LNT_N"/>
    <property type="match status" value="1"/>
</dbReference>
<protein>
    <recommendedName>
        <fullName evidence="2">Apolipoprotein N-acyltransferase N-terminal domain-containing protein</fullName>
    </recommendedName>
</protein>
<proteinExistence type="predicted"/>
<feature type="non-terminal residue" evidence="3">
    <location>
        <position position="98"/>
    </location>
</feature>
<keyword evidence="1" id="KW-0812">Transmembrane</keyword>
<comment type="caution">
    <text evidence="3">The sequence shown here is derived from an EMBL/GenBank/DDBJ whole genome shotgun (WGS) entry which is preliminary data.</text>
</comment>
<dbReference type="Proteomes" id="UP001526143">
    <property type="component" value="Unassembled WGS sequence"/>
</dbReference>
<keyword evidence="1" id="KW-0472">Membrane</keyword>
<evidence type="ECO:0000313" key="3">
    <source>
        <dbReference type="EMBL" id="MCV3214542.1"/>
    </source>
</evidence>
<feature type="transmembrane region" description="Helical" evidence="1">
    <location>
        <begin position="12"/>
        <end position="30"/>
    </location>
</feature>
<reference evidence="3 4" key="1">
    <citation type="submission" date="2022-10" db="EMBL/GenBank/DDBJ databases">
        <title>Identification of biosynthetic pathway for the production of the potent trypsin inhibitor radiosumin.</title>
        <authorList>
            <person name="Fewer D.P."/>
            <person name="Delbaje E."/>
            <person name="Ouyang X."/>
            <person name="Agostino P.D."/>
            <person name="Wahlsten M."/>
            <person name="Jokela J."/>
            <person name="Permi P."/>
            <person name="Haapaniemi E."/>
            <person name="Koistinen H."/>
        </authorList>
    </citation>
    <scope>NUCLEOTIDE SEQUENCE [LARGE SCALE GENOMIC DNA]</scope>
    <source>
        <strain evidence="3 4">NIES-515</strain>
    </source>
</reference>